<reference evidence="2 3" key="1">
    <citation type="journal article" date="2011" name="J. Bacteriol.">
        <title>Complete genome sequence of the cellulose-degrading bacterium Cellulosilyticum lentocellum.</title>
        <authorList>
            <consortium name="US DOE Joint Genome Institute"/>
            <person name="Miller D.A."/>
            <person name="Suen G."/>
            <person name="Bruce D."/>
            <person name="Copeland A."/>
            <person name="Cheng J.F."/>
            <person name="Detter C."/>
            <person name="Goodwin L.A."/>
            <person name="Han C.S."/>
            <person name="Hauser L.J."/>
            <person name="Land M.L."/>
            <person name="Lapidus A."/>
            <person name="Lucas S."/>
            <person name="Meincke L."/>
            <person name="Pitluck S."/>
            <person name="Tapia R."/>
            <person name="Teshima H."/>
            <person name="Woyke T."/>
            <person name="Fox B.G."/>
            <person name="Angert E.R."/>
            <person name="Currie C.R."/>
        </authorList>
    </citation>
    <scope>NUCLEOTIDE SEQUENCE [LARGE SCALE GENOMIC DNA]</scope>
    <source>
        <strain evidence="3">ATCC 49066 / DSM 5427 / NCIMB 11756 / RHM5</strain>
    </source>
</reference>
<keyword evidence="1" id="KW-0812">Transmembrane</keyword>
<organism evidence="2 3">
    <name type="scientific">Cellulosilyticum lentocellum (strain ATCC 49066 / DSM 5427 / NCIMB 11756 / RHM5)</name>
    <name type="common">Clostridium lentocellum</name>
    <dbReference type="NCBI Taxonomy" id="642492"/>
    <lineage>
        <taxon>Bacteria</taxon>
        <taxon>Bacillati</taxon>
        <taxon>Bacillota</taxon>
        <taxon>Clostridia</taxon>
        <taxon>Lachnospirales</taxon>
        <taxon>Cellulosilyticaceae</taxon>
        <taxon>Cellulosilyticum</taxon>
    </lineage>
</organism>
<dbReference type="Proteomes" id="UP000008467">
    <property type="component" value="Chromosome"/>
</dbReference>
<feature type="transmembrane region" description="Helical" evidence="1">
    <location>
        <begin position="52"/>
        <end position="70"/>
    </location>
</feature>
<protein>
    <submittedName>
        <fullName evidence="2">Uncharacterized protein</fullName>
    </submittedName>
</protein>
<gene>
    <name evidence="2" type="ordered locus">Clole_3349</name>
</gene>
<name>F2JR58_CELLD</name>
<keyword evidence="3" id="KW-1185">Reference proteome</keyword>
<dbReference type="eggNOG" id="ENOG50330VC">
    <property type="taxonomic scope" value="Bacteria"/>
</dbReference>
<accession>F2JR58</accession>
<dbReference type="EMBL" id="CP002582">
    <property type="protein sequence ID" value="ADZ85039.1"/>
    <property type="molecule type" value="Genomic_DNA"/>
</dbReference>
<keyword evidence="1" id="KW-1133">Transmembrane helix</keyword>
<feature type="transmembrane region" description="Helical" evidence="1">
    <location>
        <begin position="139"/>
        <end position="159"/>
    </location>
</feature>
<dbReference type="KEGG" id="cle:Clole_3349"/>
<feature type="transmembrane region" description="Helical" evidence="1">
    <location>
        <begin position="77"/>
        <end position="99"/>
    </location>
</feature>
<dbReference type="InterPro" id="IPR045407">
    <property type="entry name" value="DUF6512"/>
</dbReference>
<evidence type="ECO:0000313" key="2">
    <source>
        <dbReference type="EMBL" id="ADZ85039.1"/>
    </source>
</evidence>
<dbReference type="AlphaFoldDB" id="F2JR58"/>
<dbReference type="Pfam" id="PF20122">
    <property type="entry name" value="DUF6512"/>
    <property type="match status" value="1"/>
</dbReference>
<evidence type="ECO:0000313" key="3">
    <source>
        <dbReference type="Proteomes" id="UP000008467"/>
    </source>
</evidence>
<keyword evidence="1" id="KW-0472">Membrane</keyword>
<dbReference type="HOGENOM" id="CLU_111486_0_0_9"/>
<evidence type="ECO:0000256" key="1">
    <source>
        <dbReference type="SAM" id="Phobius"/>
    </source>
</evidence>
<sequence length="174" mass="19903">MNSSISLKSFAIFGVIFAFVLGCLLHFVYGLSGNNYYVGFFSPVNESVWEHLKLAFYAWLIYGLICYPLLKDTTHNYWLALALGPLLANLFIIIFFYTYSGIMGHSIFILNILSFLIACVIAGYTFYKVLTLPDYGPCYNLLGFLFIISMIFLFTYFTYHPLDIPLFTDWGAKS</sequence>
<dbReference type="RefSeq" id="WP_013658316.1">
    <property type="nucleotide sequence ID" value="NC_015275.1"/>
</dbReference>
<feature type="transmembrane region" description="Helical" evidence="1">
    <location>
        <begin position="105"/>
        <end position="127"/>
    </location>
</feature>
<feature type="transmembrane region" description="Helical" evidence="1">
    <location>
        <begin position="12"/>
        <end position="32"/>
    </location>
</feature>
<proteinExistence type="predicted"/>